<organism evidence="16 18">
    <name type="scientific">Aplysia californica</name>
    <name type="common">California sea hare</name>
    <dbReference type="NCBI Taxonomy" id="6500"/>
    <lineage>
        <taxon>Eukaryota</taxon>
        <taxon>Metazoa</taxon>
        <taxon>Spiralia</taxon>
        <taxon>Lophotrochozoa</taxon>
        <taxon>Mollusca</taxon>
        <taxon>Gastropoda</taxon>
        <taxon>Heterobranchia</taxon>
        <taxon>Euthyneura</taxon>
        <taxon>Tectipleura</taxon>
        <taxon>Aplysiida</taxon>
        <taxon>Aplysioidea</taxon>
        <taxon>Aplysiidae</taxon>
        <taxon>Aplysia</taxon>
    </lineage>
</organism>
<dbReference type="Pfam" id="PF16923">
    <property type="entry name" value="Glyco_hydro_63N"/>
    <property type="match status" value="1"/>
</dbReference>
<dbReference type="Pfam" id="PF03200">
    <property type="entry name" value="Glyco_hydro_63"/>
    <property type="match status" value="1"/>
</dbReference>
<evidence type="ECO:0000313" key="18">
    <source>
        <dbReference type="RefSeq" id="XP_035827048.1"/>
    </source>
</evidence>
<keyword evidence="8" id="KW-0472">Membrane</keyword>
<comment type="subcellular location">
    <subcellularLocation>
        <location evidence="1 12">Endoplasmic reticulum membrane</location>
        <topology evidence="1 12">Single-pass type II membrane protein</topology>
    </subcellularLocation>
</comment>
<accession>A0ABM1VXA5</accession>
<keyword evidence="16" id="KW-1185">Reference proteome</keyword>
<evidence type="ECO:0000313" key="17">
    <source>
        <dbReference type="RefSeq" id="XP_012941012.1"/>
    </source>
</evidence>
<protein>
    <recommendedName>
        <fullName evidence="11 12">Mannosyl-oligosaccharide glucosidase</fullName>
        <ecNumber evidence="11 12">3.2.1.106</ecNumber>
    </recommendedName>
</protein>
<evidence type="ECO:0000313" key="16">
    <source>
        <dbReference type="Proteomes" id="UP000694888"/>
    </source>
</evidence>
<evidence type="ECO:0000256" key="13">
    <source>
        <dbReference type="SAM" id="MobiDB-lite"/>
    </source>
</evidence>
<keyword evidence="10 12" id="KW-0326">Glycosidase</keyword>
<sequence>MSKPELRRRQRGALNPLKKENDDKDANWPYAHGRMDPYAKAIGISVLVITTSLICYFRYQQHLRDLVISPLDSPFIINENNSLPSVNPDRFWGTYRPHTYFGMKTRSKTSPVFGLMWMTQLTNRMPPPLRHWCNQGDELEGYVWKMHDGRSFGSQEIQEKSYTVETDFVKRPGGQHGGDWSARIKFVPKNPKVPVVVSSFFYAALEENNGKLEPMLTKGKLNSIQGSHEDLGDFELLFPSSDASPAESQRDSYLVTHARQLDQLTDVLTGGLKVEAWDRARTMPFFNLAGRKVPRDVPGPNFVVKQVTAQLPFTMEVVFQSDSVSDRSAPLMGDVFTSELAARTENFNEKFESTFELKKKGYKEREIAFAKAALGNMVGGIGYFYGSSLVQSKYNKEPVNYWQAPLYSAVPSRPFFPRGFLWDEGFHNLLISLWDAEISKDIIGHWMDLMNVEGWIPREQILGVEARAKVPAEFVVQRNTNANPPTFFLPLKSLIKSMIQSSTPADKAYLSALYPRLKTWFNYYNDSQAGKLPFTYRWHGRDPTLVKQLNPLTLTSGLDDYPRASHPTDDERHIDLRCWMALASGVMADIARTLGKESREYEATHRLLSDNKLLDELHWSSKGLQYSDYGLHTDKAKLEKPKPPVNLHPGQRPPQMDTDKVRVVQVEPTSGYVNALGYVSLFPFLLKIVDADSPKLNQILSDIKNPQRLWTDFGLRSLSRSSKFYGRFNTEHDPPYWRGAVWINMNYLALSALHHYSSVSGPYQSEAKSVYDSLRSNIVSNMLREFYRTGYIWENYNDKTGEGKGSHPFTGWSALVVLMMAEKY</sequence>
<feature type="domain" description="Glycosyl hydrolase family 63 N-terminal" evidence="15">
    <location>
        <begin position="91"/>
        <end position="248"/>
    </location>
</feature>
<evidence type="ECO:0000256" key="3">
    <source>
        <dbReference type="ARBA" id="ARBA00022692"/>
    </source>
</evidence>
<dbReference type="PANTHER" id="PTHR10412">
    <property type="entry name" value="MANNOSYL-OLIGOSACCHARIDE GLUCOSIDASE"/>
    <property type="match status" value="1"/>
</dbReference>
<dbReference type="SUPFAM" id="SSF48208">
    <property type="entry name" value="Six-hairpin glycosidases"/>
    <property type="match status" value="1"/>
</dbReference>
<reference evidence="17 18" key="1">
    <citation type="submission" date="2025-05" db="UniProtKB">
        <authorList>
            <consortium name="RefSeq"/>
        </authorList>
    </citation>
    <scope>IDENTIFICATION</scope>
</reference>
<evidence type="ECO:0000256" key="10">
    <source>
        <dbReference type="ARBA" id="ARBA00023295"/>
    </source>
</evidence>
<evidence type="ECO:0000256" key="1">
    <source>
        <dbReference type="ARBA" id="ARBA00004648"/>
    </source>
</evidence>
<proteinExistence type="inferred from homology"/>
<evidence type="ECO:0000256" key="5">
    <source>
        <dbReference type="ARBA" id="ARBA00022824"/>
    </source>
</evidence>
<gene>
    <name evidence="17 18" type="primary">LOC101849785</name>
</gene>
<evidence type="ECO:0000256" key="2">
    <source>
        <dbReference type="ARBA" id="ARBA00010833"/>
    </source>
</evidence>
<comment type="similarity">
    <text evidence="2 12">Belongs to the glycosyl hydrolase 63 family.</text>
</comment>
<dbReference type="Gene3D" id="2.70.98.110">
    <property type="entry name" value="Glycosyl hydrolase family 63, N-terminal domain"/>
    <property type="match status" value="1"/>
</dbReference>
<evidence type="ECO:0000256" key="6">
    <source>
        <dbReference type="ARBA" id="ARBA00022968"/>
    </source>
</evidence>
<dbReference type="InterPro" id="IPR031631">
    <property type="entry name" value="Glyco_hydro_63N"/>
</dbReference>
<keyword evidence="6" id="KW-0735">Signal-anchor</keyword>
<evidence type="ECO:0000259" key="15">
    <source>
        <dbReference type="Pfam" id="PF16923"/>
    </source>
</evidence>
<keyword evidence="5 12" id="KW-0256">Endoplasmic reticulum</keyword>
<keyword evidence="7" id="KW-1133">Transmembrane helix</keyword>
<comment type="catalytic activity">
    <reaction evidence="12">
        <text>N(4)-(alpha-D-Glc-(1-&gt;2)-alpha-D-Glc-(1-&gt;3)-alpha-D-Glc-(1-&gt;3)-alpha-D-Man-(1-&gt;2)-alpha-D-Man-(1-&gt;2)-alpha-D-Man-(1-&gt;3)-[alpha-D-Man-(1-&gt;2)-alpha-D-Man-(1-&gt;3)-[alpha-D-Man-(1-&gt;2)-alpha-D-Man-(1-&gt;6)]-alpha-D-Man-(1-&gt;6)]-beta-D-Man-(1-&gt;4)-beta-D-GlcNAc-(1-&gt;4)-beta-D-GlcNAc)-L-asparaginyl-[protein] + H2O = N(4)-(alpha-D-Glc-(1-&gt;3)-alpha-D-Glc-(1-&gt;3)-alpha-D-Man-(1-&gt;2)-alpha-D-Man-(1-&gt;2)-alpha-D-Man-(1-&gt;3)-[alpha-D-Man-(1-&gt;2)-alpha-D-Man-(1-&gt;3)-[alpha-D-Man-(1-&gt;2)-alpha-D-Man-(1-&gt;6)]-alpha-D-Man-(1-&gt;6)]-beta-D-Man-(1-&gt;4)-beta-D-GlcNAc-(1-&gt;4)-beta-D-GlcNAc)-L-asparaginyl-[protein] + beta-D-glucose</text>
        <dbReference type="Rhea" id="RHEA:55988"/>
        <dbReference type="Rhea" id="RHEA-COMP:12806"/>
        <dbReference type="Rhea" id="RHEA-COMP:14355"/>
        <dbReference type="ChEBI" id="CHEBI:15377"/>
        <dbReference type="ChEBI" id="CHEBI:15903"/>
        <dbReference type="ChEBI" id="CHEBI:59082"/>
        <dbReference type="ChEBI" id="CHEBI:132537"/>
        <dbReference type="EC" id="3.2.1.106"/>
    </reaction>
</comment>
<keyword evidence="3" id="KW-0812">Transmembrane</keyword>
<evidence type="ECO:0000256" key="12">
    <source>
        <dbReference type="RuleBase" id="RU368089"/>
    </source>
</evidence>
<comment type="function">
    <text evidence="12">Cleaves the distal alpha 1,2-linked glucose residue from the Glc(3)Man(9)GlcNAc(2) oligosaccharide precursor.</text>
</comment>
<dbReference type="InterPro" id="IPR012341">
    <property type="entry name" value="6hp_glycosidase-like_sf"/>
</dbReference>
<feature type="compositionally biased region" description="Basic and acidic residues" evidence="13">
    <location>
        <begin position="17"/>
        <end position="26"/>
    </location>
</feature>
<feature type="region of interest" description="Disordered" evidence="13">
    <location>
        <begin position="1"/>
        <end position="26"/>
    </location>
</feature>
<dbReference type="RefSeq" id="XP_035827048.1">
    <property type="nucleotide sequence ID" value="XM_035971155.1"/>
</dbReference>
<name>A0ABM1VXA5_APLCA</name>
<dbReference type="InterPro" id="IPR031335">
    <property type="entry name" value="Glyco_hydro_63_C"/>
</dbReference>
<dbReference type="RefSeq" id="XP_012941012.1">
    <property type="nucleotide sequence ID" value="XM_013085558.2"/>
</dbReference>
<evidence type="ECO:0000256" key="8">
    <source>
        <dbReference type="ARBA" id="ARBA00023136"/>
    </source>
</evidence>
<evidence type="ECO:0000256" key="7">
    <source>
        <dbReference type="ARBA" id="ARBA00022989"/>
    </source>
</evidence>
<feature type="domain" description="Glycosyl hydrolase family 63 C-terminal" evidence="14">
    <location>
        <begin position="333"/>
        <end position="822"/>
    </location>
</feature>
<dbReference type="InterPro" id="IPR038518">
    <property type="entry name" value="Glyco_hydro_63N_sf"/>
</dbReference>
<dbReference type="InterPro" id="IPR004888">
    <property type="entry name" value="Glycoside_hydrolase_63"/>
</dbReference>
<dbReference type="Gene3D" id="1.50.10.10">
    <property type="match status" value="1"/>
</dbReference>
<keyword evidence="9" id="KW-0325">Glycoprotein</keyword>
<feature type="region of interest" description="Disordered" evidence="13">
    <location>
        <begin position="637"/>
        <end position="656"/>
    </location>
</feature>
<evidence type="ECO:0000256" key="4">
    <source>
        <dbReference type="ARBA" id="ARBA00022801"/>
    </source>
</evidence>
<dbReference type="EC" id="3.2.1.106" evidence="11 12"/>
<dbReference type="Proteomes" id="UP000694888">
    <property type="component" value="Unplaced"/>
</dbReference>
<dbReference type="PANTHER" id="PTHR10412:SF11">
    <property type="entry name" value="MANNOSYL-OLIGOSACCHARIDE GLUCOSIDASE"/>
    <property type="match status" value="1"/>
</dbReference>
<dbReference type="InterPro" id="IPR008928">
    <property type="entry name" value="6-hairpin_glycosidase_sf"/>
</dbReference>
<evidence type="ECO:0000256" key="11">
    <source>
        <dbReference type="ARBA" id="ARBA00038888"/>
    </source>
</evidence>
<dbReference type="GeneID" id="101849785"/>
<keyword evidence="4 12" id="KW-0378">Hydrolase</keyword>
<evidence type="ECO:0000256" key="9">
    <source>
        <dbReference type="ARBA" id="ARBA00023180"/>
    </source>
</evidence>
<evidence type="ECO:0000259" key="14">
    <source>
        <dbReference type="Pfam" id="PF03200"/>
    </source>
</evidence>